<dbReference type="Gene3D" id="3.40.50.2000">
    <property type="entry name" value="Glycogen Phosphorylase B"/>
    <property type="match status" value="1"/>
</dbReference>
<reference evidence="2" key="1">
    <citation type="journal article" date="2014" name="Front. Microbiol.">
        <title>High frequency of phylogenetically diverse reductive dehalogenase-homologous genes in deep subseafloor sedimentary metagenomes.</title>
        <authorList>
            <person name="Kawai M."/>
            <person name="Futagami T."/>
            <person name="Toyoda A."/>
            <person name="Takaki Y."/>
            <person name="Nishi S."/>
            <person name="Hori S."/>
            <person name="Arai W."/>
            <person name="Tsubouchi T."/>
            <person name="Morono Y."/>
            <person name="Uchiyama I."/>
            <person name="Ito T."/>
            <person name="Fujiyama A."/>
            <person name="Inagaki F."/>
            <person name="Takami H."/>
        </authorList>
    </citation>
    <scope>NUCLEOTIDE SEQUENCE</scope>
    <source>
        <strain evidence="2">Expedition CK06-06</strain>
    </source>
</reference>
<evidence type="ECO:0000259" key="1">
    <source>
        <dbReference type="Pfam" id="PF00534"/>
    </source>
</evidence>
<evidence type="ECO:0000313" key="2">
    <source>
        <dbReference type="EMBL" id="GAH07780.1"/>
    </source>
</evidence>
<dbReference type="AlphaFoldDB" id="X1DHK2"/>
<feature type="non-terminal residue" evidence="2">
    <location>
        <position position="108"/>
    </location>
</feature>
<sequence length="108" mass="12341">MNNLKRWKQPEIFIELAHRLPQFKFVMIGGMQSARMYDYTIRAALQQTPANFQYLGSMPINQVNALISQSDLLLYTSLPVEGFGNSFLQAWLRGVPTLSPFFDLDGIL</sequence>
<accession>X1DHK2</accession>
<name>X1DHK2_9ZZZZ</name>
<dbReference type="EMBL" id="BART01034796">
    <property type="protein sequence ID" value="GAH07780.1"/>
    <property type="molecule type" value="Genomic_DNA"/>
</dbReference>
<dbReference type="Pfam" id="PF00534">
    <property type="entry name" value="Glycos_transf_1"/>
    <property type="match status" value="1"/>
</dbReference>
<dbReference type="GO" id="GO:0016757">
    <property type="term" value="F:glycosyltransferase activity"/>
    <property type="evidence" value="ECO:0007669"/>
    <property type="project" value="InterPro"/>
</dbReference>
<organism evidence="2">
    <name type="scientific">marine sediment metagenome</name>
    <dbReference type="NCBI Taxonomy" id="412755"/>
    <lineage>
        <taxon>unclassified sequences</taxon>
        <taxon>metagenomes</taxon>
        <taxon>ecological metagenomes</taxon>
    </lineage>
</organism>
<gene>
    <name evidence="2" type="ORF">S01H4_59355</name>
</gene>
<proteinExistence type="predicted"/>
<dbReference type="InterPro" id="IPR001296">
    <property type="entry name" value="Glyco_trans_1"/>
</dbReference>
<comment type="caution">
    <text evidence="2">The sequence shown here is derived from an EMBL/GenBank/DDBJ whole genome shotgun (WGS) entry which is preliminary data.</text>
</comment>
<protein>
    <recommendedName>
        <fullName evidence="1">Glycosyl transferase family 1 domain-containing protein</fullName>
    </recommendedName>
</protein>
<feature type="domain" description="Glycosyl transferase family 1" evidence="1">
    <location>
        <begin position="2"/>
        <end position="98"/>
    </location>
</feature>
<dbReference type="SUPFAM" id="SSF53756">
    <property type="entry name" value="UDP-Glycosyltransferase/glycogen phosphorylase"/>
    <property type="match status" value="1"/>
</dbReference>